<feature type="compositionally biased region" description="Low complexity" evidence="9">
    <location>
        <begin position="8"/>
        <end position="21"/>
    </location>
</feature>
<dbReference type="PROSITE" id="PS01131">
    <property type="entry name" value="RRNA_A_DIMETH"/>
    <property type="match status" value="1"/>
</dbReference>
<feature type="domain" description="Ribosomal RNA adenine methylase transferase N-terminal" evidence="10">
    <location>
        <begin position="55"/>
        <end position="232"/>
    </location>
</feature>
<evidence type="ECO:0000313" key="12">
    <source>
        <dbReference type="Proteomes" id="UP000295399"/>
    </source>
</evidence>
<reference evidence="11 12" key="1">
    <citation type="submission" date="2019-03" db="EMBL/GenBank/DDBJ databases">
        <title>Genomic Encyclopedia of Type Strains, Phase IV (KMG-IV): sequencing the most valuable type-strain genomes for metagenomic binning, comparative biology and taxonomic classification.</title>
        <authorList>
            <person name="Goeker M."/>
        </authorList>
    </citation>
    <scope>NUCLEOTIDE SEQUENCE [LARGE SCALE GENOMIC DNA]</scope>
    <source>
        <strain evidence="11 12">DSM 2132</strain>
    </source>
</reference>
<proteinExistence type="inferred from homology"/>
<comment type="caution">
    <text evidence="11">The sequence shown here is derived from an EMBL/GenBank/DDBJ whole genome shotgun (WGS) entry which is preliminary data.</text>
</comment>
<dbReference type="Gene3D" id="3.40.50.150">
    <property type="entry name" value="Vaccinia Virus protein VP39"/>
    <property type="match status" value="1"/>
</dbReference>
<dbReference type="SUPFAM" id="SSF53335">
    <property type="entry name" value="S-adenosyl-L-methionine-dependent methyltransferases"/>
    <property type="match status" value="1"/>
</dbReference>
<evidence type="ECO:0000256" key="6">
    <source>
        <dbReference type="ARBA" id="ARBA00022884"/>
    </source>
</evidence>
<evidence type="ECO:0000256" key="9">
    <source>
        <dbReference type="SAM" id="MobiDB-lite"/>
    </source>
</evidence>
<dbReference type="EMBL" id="SLXO01000001">
    <property type="protein sequence ID" value="TCP38432.1"/>
    <property type="molecule type" value="Genomic_DNA"/>
</dbReference>
<evidence type="ECO:0000256" key="4">
    <source>
        <dbReference type="ARBA" id="ARBA00022679"/>
    </source>
</evidence>
<dbReference type="GO" id="GO:0052908">
    <property type="term" value="F:16S rRNA (adenine(1518)-N(6)/adenine(1519)-N(6))-dimethyltransferase activity"/>
    <property type="evidence" value="ECO:0007669"/>
    <property type="project" value="UniProtKB-EC"/>
</dbReference>
<evidence type="ECO:0000256" key="7">
    <source>
        <dbReference type="HAMAP-Rule" id="MF_00607"/>
    </source>
</evidence>
<dbReference type="NCBIfam" id="TIGR00755">
    <property type="entry name" value="ksgA"/>
    <property type="match status" value="1"/>
</dbReference>
<feature type="binding site" evidence="7 8">
    <location>
        <position position="48"/>
    </location>
    <ligand>
        <name>S-adenosyl-L-methionine</name>
        <dbReference type="ChEBI" id="CHEBI:59789"/>
    </ligand>
</feature>
<dbReference type="SMART" id="SM00650">
    <property type="entry name" value="rADc"/>
    <property type="match status" value="1"/>
</dbReference>
<dbReference type="InterPro" id="IPR029063">
    <property type="entry name" value="SAM-dependent_MTases_sf"/>
</dbReference>
<keyword evidence="4 7" id="KW-0808">Transferase</keyword>
<comment type="subcellular location">
    <subcellularLocation>
        <location evidence="7">Cytoplasm</location>
    </subcellularLocation>
</comment>
<dbReference type="AlphaFoldDB" id="A0A4R2PRE0"/>
<dbReference type="EC" id="2.1.1.182" evidence="7"/>
<dbReference type="CDD" id="cd02440">
    <property type="entry name" value="AdoMet_MTases"/>
    <property type="match status" value="1"/>
</dbReference>
<feature type="binding site" evidence="7 8">
    <location>
        <position position="145"/>
    </location>
    <ligand>
        <name>S-adenosyl-L-methionine</name>
        <dbReference type="ChEBI" id="CHEBI:59789"/>
    </ligand>
</feature>
<comment type="catalytic activity">
    <reaction evidence="7">
        <text>adenosine(1518)/adenosine(1519) in 16S rRNA + 4 S-adenosyl-L-methionine = N(6)-dimethyladenosine(1518)/N(6)-dimethyladenosine(1519) in 16S rRNA + 4 S-adenosyl-L-homocysteine + 4 H(+)</text>
        <dbReference type="Rhea" id="RHEA:19609"/>
        <dbReference type="Rhea" id="RHEA-COMP:10232"/>
        <dbReference type="Rhea" id="RHEA-COMP:10233"/>
        <dbReference type="ChEBI" id="CHEBI:15378"/>
        <dbReference type="ChEBI" id="CHEBI:57856"/>
        <dbReference type="ChEBI" id="CHEBI:59789"/>
        <dbReference type="ChEBI" id="CHEBI:74411"/>
        <dbReference type="ChEBI" id="CHEBI:74493"/>
        <dbReference type="EC" id="2.1.1.182"/>
    </reaction>
</comment>
<feature type="binding site" evidence="7 8">
    <location>
        <position position="75"/>
    </location>
    <ligand>
        <name>S-adenosyl-L-methionine</name>
        <dbReference type="ChEBI" id="CHEBI:59789"/>
    </ligand>
</feature>
<dbReference type="Pfam" id="PF00398">
    <property type="entry name" value="RrnaAD"/>
    <property type="match status" value="1"/>
</dbReference>
<keyword evidence="5 7" id="KW-0949">S-adenosyl-L-methionine</keyword>
<sequence length="303" mass="32020">MAPAPTMGDTPPAGDAAADQTTAADGLPPLRAVIAAHGLAARKSLGQNFLLDLNLTRRIAREAGPLDGALAIEVGPGPGGLTRALLAEGAARVHAIERDRRCLGVLDQIAAAYPGRLTWTEGDAMDVDYAALASSHSGPVKIVSNLPYNIGTSLAVGWLTAPWPPYWSSLTLMFQREVADRLVARPGTKAYGRLSVLAQWRGRARVLFNVPPRAFTPPPKVSSSVVHIEPTDPLDPAVEPAALERVVAAAFGQRRKMLRAALKPLGVDTAALLAQAGLAETDRAERVDVAGFCRLARAYQALR</sequence>
<evidence type="ECO:0000259" key="10">
    <source>
        <dbReference type="SMART" id="SM00650"/>
    </source>
</evidence>
<dbReference type="GO" id="GO:0003723">
    <property type="term" value="F:RNA binding"/>
    <property type="evidence" value="ECO:0007669"/>
    <property type="project" value="UniProtKB-UniRule"/>
</dbReference>
<comment type="similarity">
    <text evidence="7">Belongs to the class I-like SAM-binding methyltransferase superfamily. rRNA adenine N(6)-methyltransferase family. RsmA subfamily.</text>
</comment>
<dbReference type="PANTHER" id="PTHR11727">
    <property type="entry name" value="DIMETHYLADENOSINE TRANSFERASE"/>
    <property type="match status" value="1"/>
</dbReference>
<keyword evidence="2 7" id="KW-0698">rRNA processing</keyword>
<dbReference type="GO" id="GO:0005829">
    <property type="term" value="C:cytosol"/>
    <property type="evidence" value="ECO:0007669"/>
    <property type="project" value="TreeGrafter"/>
</dbReference>
<keyword evidence="6 7" id="KW-0694">RNA-binding</keyword>
<comment type="function">
    <text evidence="7">Specifically dimethylates two adjacent adenosines (A1518 and A1519) in the loop of a conserved hairpin near the 3'-end of 16S rRNA in the 30S particle. May play a critical role in biogenesis of 30S subunits.</text>
</comment>
<keyword evidence="3 7" id="KW-0489">Methyltransferase</keyword>
<dbReference type="InParanoid" id="A0A4R2PRE0"/>
<keyword evidence="12" id="KW-1185">Reference proteome</keyword>
<dbReference type="PROSITE" id="PS51689">
    <property type="entry name" value="SAM_RNA_A_N6_MT"/>
    <property type="match status" value="1"/>
</dbReference>
<name>A0A4R2PRE0_RHOSA</name>
<dbReference type="InterPro" id="IPR001737">
    <property type="entry name" value="KsgA/Erm"/>
</dbReference>
<dbReference type="InterPro" id="IPR020598">
    <property type="entry name" value="rRNA_Ade_methylase_Trfase_N"/>
</dbReference>
<feature type="binding site" evidence="7 8">
    <location>
        <position position="97"/>
    </location>
    <ligand>
        <name>S-adenosyl-L-methionine</name>
        <dbReference type="ChEBI" id="CHEBI:59789"/>
    </ligand>
</feature>
<dbReference type="FunCoup" id="A0A4R2PRE0">
    <property type="interactions" value="515"/>
</dbReference>
<feature type="binding site" evidence="7 8">
    <location>
        <position position="50"/>
    </location>
    <ligand>
        <name>S-adenosyl-L-methionine</name>
        <dbReference type="ChEBI" id="CHEBI:59789"/>
    </ligand>
</feature>
<feature type="binding site" evidence="7 8">
    <location>
        <position position="123"/>
    </location>
    <ligand>
        <name>S-adenosyl-L-methionine</name>
        <dbReference type="ChEBI" id="CHEBI:59789"/>
    </ligand>
</feature>
<dbReference type="InterPro" id="IPR023165">
    <property type="entry name" value="rRNA_Ade_diMease-like_C"/>
</dbReference>
<dbReference type="InterPro" id="IPR011530">
    <property type="entry name" value="rRNA_adenine_dimethylase"/>
</dbReference>
<dbReference type="HAMAP" id="MF_00607">
    <property type="entry name" value="16SrRNA_methyltr_A"/>
    <property type="match status" value="1"/>
</dbReference>
<dbReference type="Gene3D" id="1.10.8.100">
    <property type="entry name" value="Ribosomal RNA adenine dimethylase-like, domain 2"/>
    <property type="match status" value="1"/>
</dbReference>
<dbReference type="PANTHER" id="PTHR11727:SF7">
    <property type="entry name" value="DIMETHYLADENOSINE TRANSFERASE-RELATED"/>
    <property type="match status" value="1"/>
</dbReference>
<dbReference type="InterPro" id="IPR020596">
    <property type="entry name" value="rRNA_Ade_Mease_Trfase_CS"/>
</dbReference>
<protein>
    <recommendedName>
        <fullName evidence="7">Ribosomal RNA small subunit methyltransferase A</fullName>
        <ecNumber evidence="7">2.1.1.182</ecNumber>
    </recommendedName>
    <alternativeName>
        <fullName evidence="7">16S rRNA (adenine(1518)-N(6)/adenine(1519)-N(6))-dimethyltransferase</fullName>
    </alternativeName>
    <alternativeName>
        <fullName evidence="7">16S rRNA dimethyladenosine transferase</fullName>
    </alternativeName>
    <alternativeName>
        <fullName evidence="7">16S rRNA dimethylase</fullName>
    </alternativeName>
    <alternativeName>
        <fullName evidence="7">S-adenosylmethionine-6-N', N'-adenosyl(rRNA) dimethyltransferase</fullName>
    </alternativeName>
</protein>
<accession>A0A4R2PRE0</accession>
<evidence type="ECO:0000256" key="3">
    <source>
        <dbReference type="ARBA" id="ARBA00022603"/>
    </source>
</evidence>
<evidence type="ECO:0000256" key="5">
    <source>
        <dbReference type="ARBA" id="ARBA00022691"/>
    </source>
</evidence>
<organism evidence="11 12">
    <name type="scientific">Rhodothalassium salexigens DSM 2132</name>
    <dbReference type="NCBI Taxonomy" id="1188247"/>
    <lineage>
        <taxon>Bacteria</taxon>
        <taxon>Pseudomonadati</taxon>
        <taxon>Pseudomonadota</taxon>
        <taxon>Alphaproteobacteria</taxon>
        <taxon>Rhodothalassiales</taxon>
        <taxon>Rhodothalassiaceae</taxon>
        <taxon>Rhodothalassium</taxon>
    </lineage>
</organism>
<evidence type="ECO:0000256" key="8">
    <source>
        <dbReference type="PROSITE-ProRule" id="PRU01026"/>
    </source>
</evidence>
<feature type="region of interest" description="Disordered" evidence="9">
    <location>
        <begin position="1"/>
        <end position="21"/>
    </location>
</feature>
<gene>
    <name evidence="7" type="primary">rsmA</name>
    <name evidence="7" type="synonym">ksgA</name>
    <name evidence="11" type="ORF">EV659_101336</name>
</gene>
<keyword evidence="1 7" id="KW-0963">Cytoplasm</keyword>
<evidence type="ECO:0000256" key="2">
    <source>
        <dbReference type="ARBA" id="ARBA00022552"/>
    </source>
</evidence>
<dbReference type="Proteomes" id="UP000295399">
    <property type="component" value="Unassembled WGS sequence"/>
</dbReference>
<evidence type="ECO:0000313" key="11">
    <source>
        <dbReference type="EMBL" id="TCP38432.1"/>
    </source>
</evidence>
<evidence type="ECO:0000256" key="1">
    <source>
        <dbReference type="ARBA" id="ARBA00022490"/>
    </source>
</evidence>